<accession>A0AAV5W7S5</accession>
<evidence type="ECO:0000313" key="2">
    <source>
        <dbReference type="EMBL" id="GMT27047.1"/>
    </source>
</evidence>
<dbReference type="AlphaFoldDB" id="A0AAV5W7S5"/>
<gene>
    <name evidence="2" type="ORF">PFISCL1PPCAC_18344</name>
</gene>
<comment type="caution">
    <text evidence="2">The sequence shown here is derived from an EMBL/GenBank/DDBJ whole genome shotgun (WGS) entry which is preliminary data.</text>
</comment>
<keyword evidence="1" id="KW-0812">Transmembrane</keyword>
<feature type="non-terminal residue" evidence="2">
    <location>
        <position position="80"/>
    </location>
</feature>
<protein>
    <submittedName>
        <fullName evidence="2">Uncharacterized protein</fullName>
    </submittedName>
</protein>
<feature type="non-terminal residue" evidence="2">
    <location>
        <position position="1"/>
    </location>
</feature>
<organism evidence="2 3">
    <name type="scientific">Pristionchus fissidentatus</name>
    <dbReference type="NCBI Taxonomy" id="1538716"/>
    <lineage>
        <taxon>Eukaryota</taxon>
        <taxon>Metazoa</taxon>
        <taxon>Ecdysozoa</taxon>
        <taxon>Nematoda</taxon>
        <taxon>Chromadorea</taxon>
        <taxon>Rhabditida</taxon>
        <taxon>Rhabditina</taxon>
        <taxon>Diplogasteromorpha</taxon>
        <taxon>Diplogasteroidea</taxon>
        <taxon>Neodiplogasteridae</taxon>
        <taxon>Pristionchus</taxon>
    </lineage>
</organism>
<feature type="transmembrane region" description="Helical" evidence="1">
    <location>
        <begin position="6"/>
        <end position="27"/>
    </location>
</feature>
<name>A0AAV5W7S5_9BILA</name>
<keyword evidence="3" id="KW-1185">Reference proteome</keyword>
<evidence type="ECO:0000256" key="1">
    <source>
        <dbReference type="SAM" id="Phobius"/>
    </source>
</evidence>
<keyword evidence="1" id="KW-0472">Membrane</keyword>
<feature type="transmembrane region" description="Helical" evidence="1">
    <location>
        <begin position="34"/>
        <end position="53"/>
    </location>
</feature>
<proteinExistence type="predicted"/>
<sequence length="80" mass="8950">LQYNHFVLSGIDYFVIAAIGFSLLVYAYIRKSRAALIALIVINMLHVLFRLGLTTKFALDVKVTPLTLNVCLLQGVRRAV</sequence>
<reference evidence="2" key="1">
    <citation type="submission" date="2023-10" db="EMBL/GenBank/DDBJ databases">
        <title>Genome assembly of Pristionchus species.</title>
        <authorList>
            <person name="Yoshida K."/>
            <person name="Sommer R.J."/>
        </authorList>
    </citation>
    <scope>NUCLEOTIDE SEQUENCE</scope>
    <source>
        <strain evidence="2">RS5133</strain>
    </source>
</reference>
<dbReference type="EMBL" id="BTSY01000005">
    <property type="protein sequence ID" value="GMT27047.1"/>
    <property type="molecule type" value="Genomic_DNA"/>
</dbReference>
<dbReference type="Proteomes" id="UP001432322">
    <property type="component" value="Unassembled WGS sequence"/>
</dbReference>
<evidence type="ECO:0000313" key="3">
    <source>
        <dbReference type="Proteomes" id="UP001432322"/>
    </source>
</evidence>
<keyword evidence="1" id="KW-1133">Transmembrane helix</keyword>